<dbReference type="AlphaFoldDB" id="A0A147BDJ3"/>
<dbReference type="PANTHER" id="PTHR47577:SF2">
    <property type="entry name" value="THAP DOMAIN CONTAINING 9"/>
    <property type="match status" value="1"/>
</dbReference>
<feature type="non-terminal residue" evidence="2">
    <location>
        <position position="1"/>
    </location>
</feature>
<feature type="non-terminal residue" evidence="2">
    <location>
        <position position="205"/>
    </location>
</feature>
<dbReference type="Pfam" id="PF21789">
    <property type="entry name" value="TNP-like_RNaseH_C"/>
    <property type="match status" value="1"/>
</dbReference>
<sequence>AMHEGSVYKEFLTECLLMFESLNVLGCPRQPACIRGFCFTIRSVMLICEYLTSKYGFRYLLTRHLNQDALENTFSVIRSKSGASTNSSCRQFQAAFRHLLVSNLFKLSDKSNCEEDMATLLAALPVGLSVPSPSLSLGSSLPQCAADLTSCSYSSLLSLNNMVCFAGWLVTRFVKFHTCQNVTQQCELQIKNATFSDESQVLLYL</sequence>
<dbReference type="EMBL" id="GEGO01006575">
    <property type="protein sequence ID" value="JAR88829.1"/>
    <property type="molecule type" value="Transcribed_RNA"/>
</dbReference>
<dbReference type="PANTHER" id="PTHR47577">
    <property type="entry name" value="THAP DOMAIN-CONTAINING PROTEIN 6"/>
    <property type="match status" value="1"/>
</dbReference>
<feature type="domain" description="Transposable element P transposase-like RNase H C-terminal" evidence="1">
    <location>
        <begin position="65"/>
        <end position="97"/>
    </location>
</feature>
<accession>A0A147BDJ3</accession>
<protein>
    <recommendedName>
        <fullName evidence="1">Transposable element P transposase-like RNase H C-terminal domain-containing protein</fullName>
    </recommendedName>
</protein>
<dbReference type="InterPro" id="IPR048367">
    <property type="entry name" value="TNP-like_RNaseH_C"/>
</dbReference>
<organism evidence="2">
    <name type="scientific">Ixodes ricinus</name>
    <name type="common">Common tick</name>
    <name type="synonym">Acarus ricinus</name>
    <dbReference type="NCBI Taxonomy" id="34613"/>
    <lineage>
        <taxon>Eukaryota</taxon>
        <taxon>Metazoa</taxon>
        <taxon>Ecdysozoa</taxon>
        <taxon>Arthropoda</taxon>
        <taxon>Chelicerata</taxon>
        <taxon>Arachnida</taxon>
        <taxon>Acari</taxon>
        <taxon>Parasitiformes</taxon>
        <taxon>Ixodida</taxon>
        <taxon>Ixodoidea</taxon>
        <taxon>Ixodidae</taxon>
        <taxon>Ixodinae</taxon>
        <taxon>Ixodes</taxon>
    </lineage>
</organism>
<name>A0A147BDJ3_IXORI</name>
<evidence type="ECO:0000313" key="2">
    <source>
        <dbReference type="EMBL" id="JAR88829.1"/>
    </source>
</evidence>
<evidence type="ECO:0000259" key="1">
    <source>
        <dbReference type="Pfam" id="PF21789"/>
    </source>
</evidence>
<reference evidence="2" key="1">
    <citation type="journal article" date="2018" name="PLoS Negl. Trop. Dis.">
        <title>Sialome diversity of ticks revealed by RNAseq of single tick salivary glands.</title>
        <authorList>
            <person name="Perner J."/>
            <person name="Kropackova S."/>
            <person name="Kopacek P."/>
            <person name="Ribeiro J.M."/>
        </authorList>
    </citation>
    <scope>NUCLEOTIDE SEQUENCE</scope>
    <source>
        <strain evidence="2">Siblings of single egg batch collected in Ceske Budejovice</strain>
        <tissue evidence="2">Salivary glands</tissue>
    </source>
</reference>
<proteinExistence type="predicted"/>